<proteinExistence type="predicted"/>
<dbReference type="EMBL" id="JASJUT010000001">
    <property type="protein sequence ID" value="MDK2593658.1"/>
    <property type="molecule type" value="Genomic_DNA"/>
</dbReference>
<feature type="signal peptide" evidence="1">
    <location>
        <begin position="1"/>
        <end position="22"/>
    </location>
</feature>
<dbReference type="Proteomes" id="UP001231915">
    <property type="component" value="Unassembled WGS sequence"/>
</dbReference>
<dbReference type="RefSeq" id="WP_284136060.1">
    <property type="nucleotide sequence ID" value="NZ_JASJUT010000001.1"/>
</dbReference>
<keyword evidence="3" id="KW-1185">Reference proteome</keyword>
<reference evidence="2 3" key="1">
    <citation type="submission" date="2023-05" db="EMBL/GenBank/DDBJ databases">
        <title>Pseudoalteromonas ardens sp. nov., Pseudoalteromonas obscura sp. nov., and Pseudoalteromonas umbrosa sp. nov., isolated from the coral Montipora capitata.</title>
        <authorList>
            <person name="Thomas E.M."/>
            <person name="Smith E.M."/>
            <person name="Papke E."/>
            <person name="Shlafstein M.D."/>
            <person name="Oline D.K."/>
            <person name="Videau P."/>
            <person name="Saw J.H."/>
            <person name="Strangman W.K."/>
            <person name="Ushijima B."/>
        </authorList>
    </citation>
    <scope>NUCLEOTIDE SEQUENCE [LARGE SCALE GENOMIC DNA]</scope>
    <source>
        <strain evidence="2 3">P94</strain>
    </source>
</reference>
<name>A0ABT7EF40_9GAMM</name>
<evidence type="ECO:0000313" key="2">
    <source>
        <dbReference type="EMBL" id="MDK2593658.1"/>
    </source>
</evidence>
<feature type="chain" id="PRO_5046981186" evidence="1">
    <location>
        <begin position="23"/>
        <end position="294"/>
    </location>
</feature>
<evidence type="ECO:0000256" key="1">
    <source>
        <dbReference type="SAM" id="SignalP"/>
    </source>
</evidence>
<evidence type="ECO:0000313" key="3">
    <source>
        <dbReference type="Proteomes" id="UP001231915"/>
    </source>
</evidence>
<comment type="caution">
    <text evidence="2">The sequence shown here is derived from an EMBL/GenBank/DDBJ whole genome shotgun (WGS) entry which is preliminary data.</text>
</comment>
<organism evidence="2 3">
    <name type="scientific">Pseudoalteromonas obscura</name>
    <dbReference type="NCBI Taxonomy" id="3048491"/>
    <lineage>
        <taxon>Bacteria</taxon>
        <taxon>Pseudomonadati</taxon>
        <taxon>Pseudomonadota</taxon>
        <taxon>Gammaproteobacteria</taxon>
        <taxon>Alteromonadales</taxon>
        <taxon>Pseudoalteromonadaceae</taxon>
        <taxon>Pseudoalteromonas</taxon>
    </lineage>
</organism>
<sequence>MKNALLSSLLLSTLAYSNASFSEEYDITKDFNYASPYNNVWTFGWQPKDFSSFTLYPNQVDTGQIHHWFDDAIDRGYTPNVGFNYSNVVKYGIAPQSLSLHPGPKGEVAVARFTSPAGADYAIDGAFLAGDSGSMTVAIRVNGSSVWSKANAGAFSFDDLALQQGDTVDFVVYGGWSYGSTGLEVKINENNAIYVDHESISDLNENGADELLLLRKRNSGTVQVVVKDSITHDTLSKVEFASKDYQPISVSPVKPSLDSTVPNISVLLKSNTSNQHILEVRELYSGTLVSQKTL</sequence>
<accession>A0ABT7EF40</accession>
<protein>
    <submittedName>
        <fullName evidence="2">Uncharacterized protein</fullName>
    </submittedName>
</protein>
<keyword evidence="1" id="KW-0732">Signal</keyword>
<gene>
    <name evidence="2" type="ORF">QNM18_01085</name>
</gene>